<organism evidence="2 3">
    <name type="scientific">Terrisporobacter hibernicus</name>
    <dbReference type="NCBI Taxonomy" id="2813371"/>
    <lineage>
        <taxon>Bacteria</taxon>
        <taxon>Bacillati</taxon>
        <taxon>Bacillota</taxon>
        <taxon>Clostridia</taxon>
        <taxon>Peptostreptococcales</taxon>
        <taxon>Peptostreptococcaceae</taxon>
        <taxon>Terrisporobacter</taxon>
    </lineage>
</organism>
<evidence type="ECO:0000313" key="2">
    <source>
        <dbReference type="EMBL" id="UEL47199.1"/>
    </source>
</evidence>
<evidence type="ECO:0000313" key="3">
    <source>
        <dbReference type="Proteomes" id="UP001198983"/>
    </source>
</evidence>
<proteinExistence type="predicted"/>
<feature type="region of interest" description="Disordered" evidence="1">
    <location>
        <begin position="113"/>
        <end position="157"/>
    </location>
</feature>
<dbReference type="Proteomes" id="UP001198983">
    <property type="component" value="Chromosome"/>
</dbReference>
<sequence>MKNFKEYFKFDSKVNGKIISNGDKDPEDKEPNDKEPNDKKPRQKLSKREKIMIGIIVLMFFAYSGASSGSSSHEKQVNTLKQQNEELNTEVNNLEGKNEELQAKIDEASPWFEMKEEERKAEEEKIAKEKAEKEAKEEAEQKAQEKAEKEAQAKKEKQGYNTGITYSKLARNPDKYEGKKVKFKGQVMQISEGLLSNVIRLAVGGDYDKVLYLNVSDSLTEERILEDDWITIYGVSDGIETYTTVMGANVSIPSVDVDKVDM</sequence>
<keyword evidence="3" id="KW-1185">Reference proteome</keyword>
<protein>
    <submittedName>
        <fullName evidence="2">Toxin regulator</fullName>
    </submittedName>
</protein>
<dbReference type="KEGG" id="tem:JW646_16425"/>
<dbReference type="EMBL" id="CP081135">
    <property type="protein sequence ID" value="UEL47199.1"/>
    <property type="molecule type" value="Genomic_DNA"/>
</dbReference>
<feature type="compositionally biased region" description="Basic and acidic residues" evidence="1">
    <location>
        <begin position="22"/>
        <end position="46"/>
    </location>
</feature>
<dbReference type="RefSeq" id="WP_228415683.1">
    <property type="nucleotide sequence ID" value="NZ_CP081135.1"/>
</dbReference>
<feature type="region of interest" description="Disordered" evidence="1">
    <location>
        <begin position="16"/>
        <end position="46"/>
    </location>
</feature>
<gene>
    <name evidence="2" type="ORF">JW646_16425</name>
</gene>
<accession>A0AAX2ZD35</accession>
<evidence type="ECO:0000256" key="1">
    <source>
        <dbReference type="SAM" id="MobiDB-lite"/>
    </source>
</evidence>
<dbReference type="AlphaFoldDB" id="A0AAX2ZD35"/>
<name>A0AAX2ZD35_9FIRM</name>
<reference evidence="2 3" key="1">
    <citation type="journal article" date="2023" name="Int. J. Syst. Evol. Microbiol.">
        <title>Terrisporobacter hibernicus sp. nov., isolated from bovine faeces in Northern Ireland.</title>
        <authorList>
            <person name="Mitchell M."/>
            <person name="Nguyen S.V."/>
            <person name="Connor M."/>
            <person name="Fairley D.J."/>
            <person name="Donoghue O."/>
            <person name="Marshall H."/>
            <person name="Koolman L."/>
            <person name="McMullan G."/>
            <person name="Schaffer K.E."/>
            <person name="McGrath J.W."/>
            <person name="Fanning S."/>
        </authorList>
    </citation>
    <scope>NUCLEOTIDE SEQUENCE [LARGE SCALE GENOMIC DNA]</scope>
    <source>
        <strain evidence="2 3">MCA3</strain>
    </source>
</reference>